<gene>
    <name evidence="2" type="ORF">FK531_14735</name>
</gene>
<dbReference type="AlphaFoldDB" id="A0A541B7N9"/>
<feature type="chain" id="PRO_5021841716" description="Secreted protein" evidence="1">
    <location>
        <begin position="29"/>
        <end position="143"/>
    </location>
</feature>
<sequence length="143" mass="14611">MIDFVRRAITCAAIAAGSVLAPAAIASAAVTVPFQINPAPFGNPNGSFDAPAVRCVAVVGEQPGTVTITGSEEGRREGRWACQVRGDVYWLNLSTGAAGSARMSLAQYGYPAAILSTGTGQVVLTVIPEPGTTTPGFVTVYVP</sequence>
<comment type="caution">
    <text evidence="2">The sequence shown here is derived from an EMBL/GenBank/DDBJ whole genome shotgun (WGS) entry which is preliminary data.</text>
</comment>
<organism evidence="2 3">
    <name type="scientific">Rhodococcus spelaei</name>
    <dbReference type="NCBI Taxonomy" id="2546320"/>
    <lineage>
        <taxon>Bacteria</taxon>
        <taxon>Bacillati</taxon>
        <taxon>Actinomycetota</taxon>
        <taxon>Actinomycetes</taxon>
        <taxon>Mycobacteriales</taxon>
        <taxon>Nocardiaceae</taxon>
        <taxon>Rhodococcus</taxon>
    </lineage>
</organism>
<dbReference type="OrthoDB" id="4558968at2"/>
<evidence type="ECO:0008006" key="4">
    <source>
        <dbReference type="Google" id="ProtNLM"/>
    </source>
</evidence>
<name>A0A541B7N9_9NOCA</name>
<evidence type="ECO:0000313" key="3">
    <source>
        <dbReference type="Proteomes" id="UP000316256"/>
    </source>
</evidence>
<evidence type="ECO:0000256" key="1">
    <source>
        <dbReference type="SAM" id="SignalP"/>
    </source>
</evidence>
<dbReference type="Proteomes" id="UP000316256">
    <property type="component" value="Unassembled WGS sequence"/>
</dbReference>
<reference evidence="2 3" key="1">
    <citation type="submission" date="2019-06" db="EMBL/GenBank/DDBJ databases">
        <title>Rhodococcus spaelei sp. nov., isolated from a cave.</title>
        <authorList>
            <person name="Lee S.D."/>
        </authorList>
    </citation>
    <scope>NUCLEOTIDE SEQUENCE [LARGE SCALE GENOMIC DNA]</scope>
    <source>
        <strain evidence="2 3">C9-5</strain>
    </source>
</reference>
<dbReference type="EMBL" id="VIGH01000006">
    <property type="protein sequence ID" value="TQF68342.1"/>
    <property type="molecule type" value="Genomic_DNA"/>
</dbReference>
<dbReference type="RefSeq" id="WP_142100555.1">
    <property type="nucleotide sequence ID" value="NZ_VIGH01000006.1"/>
</dbReference>
<proteinExistence type="predicted"/>
<keyword evidence="3" id="KW-1185">Reference proteome</keyword>
<protein>
    <recommendedName>
        <fullName evidence="4">Secreted protein</fullName>
    </recommendedName>
</protein>
<evidence type="ECO:0000313" key="2">
    <source>
        <dbReference type="EMBL" id="TQF68342.1"/>
    </source>
</evidence>
<keyword evidence="1" id="KW-0732">Signal</keyword>
<feature type="signal peptide" evidence="1">
    <location>
        <begin position="1"/>
        <end position="28"/>
    </location>
</feature>
<accession>A0A541B7N9</accession>